<keyword evidence="2" id="KW-0378">Hydrolase</keyword>
<dbReference type="InterPro" id="IPR050992">
    <property type="entry name" value="CheZ_family_phosphatases"/>
</dbReference>
<organism evidence="4 5">
    <name type="scientific">Methanolobus vulcani</name>
    <dbReference type="NCBI Taxonomy" id="38026"/>
    <lineage>
        <taxon>Archaea</taxon>
        <taxon>Methanobacteriati</taxon>
        <taxon>Methanobacteriota</taxon>
        <taxon>Stenosarchaea group</taxon>
        <taxon>Methanomicrobia</taxon>
        <taxon>Methanosarcinales</taxon>
        <taxon>Methanosarcinaceae</taxon>
        <taxon>Methanolobus</taxon>
    </lineage>
</organism>
<dbReference type="Proteomes" id="UP000199259">
    <property type="component" value="Unassembled WGS sequence"/>
</dbReference>
<feature type="domain" description="CheC-like protein" evidence="3">
    <location>
        <begin position="11"/>
        <end position="42"/>
    </location>
</feature>
<keyword evidence="5" id="KW-1185">Reference proteome</keyword>
<dbReference type="GO" id="GO:0016787">
    <property type="term" value="F:hydrolase activity"/>
    <property type="evidence" value="ECO:0007669"/>
    <property type="project" value="UniProtKB-KW"/>
</dbReference>
<dbReference type="OrthoDB" id="182374at2157"/>
<reference evidence="4 5" key="1">
    <citation type="submission" date="2016-10" db="EMBL/GenBank/DDBJ databases">
        <authorList>
            <person name="Varghese N."/>
            <person name="Submissions S."/>
        </authorList>
    </citation>
    <scope>NUCLEOTIDE SEQUENCE [LARGE SCALE GENOMIC DNA]</scope>
    <source>
        <strain evidence="4 5">PL 12/M</strain>
    </source>
</reference>
<proteinExistence type="predicted"/>
<comment type="caution">
    <text evidence="4">The sequence shown here is derived from an EMBL/GenBank/DDBJ whole genome shotgun (WGS) entry which is preliminary data.</text>
</comment>
<dbReference type="SUPFAM" id="SSF103039">
    <property type="entry name" value="CheC-like"/>
    <property type="match status" value="1"/>
</dbReference>
<dbReference type="PANTHER" id="PTHR43693:SF1">
    <property type="entry name" value="PROTEIN PHOSPHATASE CHEZ"/>
    <property type="match status" value="1"/>
</dbReference>
<evidence type="ECO:0000313" key="5">
    <source>
        <dbReference type="Proteomes" id="UP000199259"/>
    </source>
</evidence>
<evidence type="ECO:0000256" key="2">
    <source>
        <dbReference type="ARBA" id="ARBA00022801"/>
    </source>
</evidence>
<dbReference type="Pfam" id="PF04509">
    <property type="entry name" value="CheC"/>
    <property type="match status" value="1"/>
</dbReference>
<dbReference type="GO" id="GO:0006935">
    <property type="term" value="P:chemotaxis"/>
    <property type="evidence" value="ECO:0007669"/>
    <property type="project" value="UniProtKB-KW"/>
</dbReference>
<evidence type="ECO:0000313" key="4">
    <source>
        <dbReference type="EMBL" id="SDF86262.1"/>
    </source>
</evidence>
<name>A0A7Z7AZ51_9EURY</name>
<dbReference type="InterPro" id="IPR007597">
    <property type="entry name" value="CheC"/>
</dbReference>
<gene>
    <name evidence="4" type="ORF">SAMN04488589_1567</name>
</gene>
<dbReference type="EMBL" id="FNCA01000004">
    <property type="protein sequence ID" value="SDF86262.1"/>
    <property type="molecule type" value="Genomic_DNA"/>
</dbReference>
<dbReference type="AlphaFoldDB" id="A0A7Z7AZ51"/>
<evidence type="ECO:0000256" key="1">
    <source>
        <dbReference type="ARBA" id="ARBA00022500"/>
    </source>
</evidence>
<evidence type="ECO:0000259" key="3">
    <source>
        <dbReference type="Pfam" id="PF04509"/>
    </source>
</evidence>
<keyword evidence="1" id="KW-0145">Chemotaxis</keyword>
<dbReference type="CDD" id="cd17909">
    <property type="entry name" value="CheC_ClassI"/>
    <property type="match status" value="1"/>
</dbReference>
<dbReference type="InterPro" id="IPR028976">
    <property type="entry name" value="CheC-like_sf"/>
</dbReference>
<protein>
    <submittedName>
        <fullName evidence="4">Chemotaxis protein CheC</fullName>
    </submittedName>
</protein>
<accession>A0A7Z7AZ51</accession>
<sequence length="205" mass="22339">MTELDEMARGAFQEAGNIGMGHLATSLSKMVNRDVKIDIPVVEMLSLDEIIAKSNEEGKNKSVVGIHLHITGDVSGGTLILLPKFSALSFSDLLMKKSIGSTNKIEEPQIKKLREMGVNLCSAYMRVVNEFLGINLNIGNPSMEVNMEGVGDFIKQEIGELADQFIVVKGECLIPSTNSKNEFNMLFEPGATDVIMAAIMKKMMG</sequence>
<dbReference type="Gene3D" id="3.40.1550.10">
    <property type="entry name" value="CheC-like"/>
    <property type="match status" value="1"/>
</dbReference>
<dbReference type="PANTHER" id="PTHR43693">
    <property type="entry name" value="PROTEIN PHOSPHATASE CHEZ"/>
    <property type="match status" value="1"/>
</dbReference>
<dbReference type="RefSeq" id="WP_091709905.1">
    <property type="nucleotide sequence ID" value="NZ_FNCA01000004.1"/>
</dbReference>